<dbReference type="SUPFAM" id="SSF48230">
    <property type="entry name" value="Chondroitin AC/alginate lyase"/>
    <property type="match status" value="1"/>
</dbReference>
<accession>F3ZX72</accession>
<dbReference type="InterPro" id="IPR008929">
    <property type="entry name" value="Chondroitin_lyas"/>
</dbReference>
<dbReference type="STRING" id="697281.Mahau_1335"/>
<dbReference type="Proteomes" id="UP000008457">
    <property type="component" value="Chromosome"/>
</dbReference>
<protein>
    <recommendedName>
        <fullName evidence="3">Heparinase II/III family protein</fullName>
    </recommendedName>
</protein>
<dbReference type="EMBL" id="CP002360">
    <property type="protein sequence ID" value="AEE96529.1"/>
    <property type="molecule type" value="Genomic_DNA"/>
</dbReference>
<dbReference type="RefSeq" id="WP_013780959.1">
    <property type="nucleotide sequence ID" value="NC_015520.1"/>
</dbReference>
<dbReference type="KEGG" id="mas:Mahau_1335"/>
<evidence type="ECO:0000313" key="2">
    <source>
        <dbReference type="Proteomes" id="UP000008457"/>
    </source>
</evidence>
<reference evidence="2" key="1">
    <citation type="submission" date="2010-11" db="EMBL/GenBank/DDBJ databases">
        <title>The complete genome of Mahella australiensis DSM 15567.</title>
        <authorList>
            <consortium name="US DOE Joint Genome Institute (JGI-PGF)"/>
            <person name="Lucas S."/>
            <person name="Copeland A."/>
            <person name="Lapidus A."/>
            <person name="Bruce D."/>
            <person name="Goodwin L."/>
            <person name="Pitluck S."/>
            <person name="Kyrpides N."/>
            <person name="Mavromatis K."/>
            <person name="Pagani I."/>
            <person name="Ivanova N."/>
            <person name="Teshima H."/>
            <person name="Brettin T."/>
            <person name="Detter J.C."/>
            <person name="Han C."/>
            <person name="Tapia R."/>
            <person name="Land M."/>
            <person name="Hauser L."/>
            <person name="Markowitz V."/>
            <person name="Cheng J.-F."/>
            <person name="Hugenholtz P."/>
            <person name="Woyke T."/>
            <person name="Wu D."/>
            <person name="Spring S."/>
            <person name="Pukall R."/>
            <person name="Steenblock K."/>
            <person name="Schneider S."/>
            <person name="Klenk H.-P."/>
            <person name="Eisen J.A."/>
        </authorList>
    </citation>
    <scope>NUCLEOTIDE SEQUENCE [LARGE SCALE GENOMIC DNA]</scope>
    <source>
        <strain evidence="2">DSM 15567 / CIP 107919 / 50-1 BON</strain>
    </source>
</reference>
<dbReference type="eggNOG" id="ENOG50335A3">
    <property type="taxonomic scope" value="Bacteria"/>
</dbReference>
<proteinExistence type="predicted"/>
<evidence type="ECO:0000313" key="1">
    <source>
        <dbReference type="EMBL" id="AEE96529.1"/>
    </source>
</evidence>
<dbReference type="HOGENOM" id="CLU_422625_0_0_9"/>
<dbReference type="AlphaFoldDB" id="F3ZX72"/>
<reference evidence="1 2" key="2">
    <citation type="journal article" date="2011" name="Stand. Genomic Sci.">
        <title>Complete genome sequence of Mahella australiensis type strain (50-1 BON).</title>
        <authorList>
            <person name="Sikorski J."/>
            <person name="Teshima H."/>
            <person name="Nolan M."/>
            <person name="Lucas S."/>
            <person name="Hammon N."/>
            <person name="Deshpande S."/>
            <person name="Cheng J.F."/>
            <person name="Pitluck S."/>
            <person name="Liolios K."/>
            <person name="Pagani I."/>
            <person name="Ivanova N."/>
            <person name="Huntemann M."/>
            <person name="Mavromatis K."/>
            <person name="Ovchinikova G."/>
            <person name="Pati A."/>
            <person name="Tapia R."/>
            <person name="Han C."/>
            <person name="Goodwin L."/>
            <person name="Chen A."/>
            <person name="Palaniappan K."/>
            <person name="Land M."/>
            <person name="Hauser L."/>
            <person name="Ngatchou-Djao O.D."/>
            <person name="Rohde M."/>
            <person name="Pukall R."/>
            <person name="Spring S."/>
            <person name="Abt B."/>
            <person name="Goker M."/>
            <person name="Detter J.C."/>
            <person name="Woyke T."/>
            <person name="Bristow J."/>
            <person name="Markowitz V."/>
            <person name="Hugenholtz P."/>
            <person name="Eisen J.A."/>
            <person name="Kyrpides N.C."/>
            <person name="Klenk H.P."/>
            <person name="Lapidus A."/>
        </authorList>
    </citation>
    <scope>NUCLEOTIDE SEQUENCE [LARGE SCALE GENOMIC DNA]</scope>
    <source>
        <strain evidence="2">DSM 15567 / CIP 107919 / 50-1 BON</strain>
    </source>
</reference>
<evidence type="ECO:0008006" key="3">
    <source>
        <dbReference type="Google" id="ProtNLM"/>
    </source>
</evidence>
<gene>
    <name evidence="1" type="ordered locus">Mahau_1335</name>
</gene>
<dbReference type="OrthoDB" id="2524089at2"/>
<sequence>MYNQFYDIEGQKQREQQVCDLLIDYTIDDFDEYGNWISNVWPPNGPGLRERLWFASAYLAGGQKKSIELANAIIKTSKYAFCHFSPMAALQLLIKHGDKLDAEAAETLRSYLGNVLDDFKGGDLDFVGVNDNFPCMSTYTALFGGKLFDKPDLYDIGVKRLNQLKGLFSRRGVATEYTSPTYTPIHALAMAEIANYIDDETLRETALQCEERIWVDILGHYHPSTSQIAGPYSRAYTVDSTGHTHQARFILYALLGDKLPINPVNTLFASKDGERGEVIHGSAPFMQVSTTWFMGTYYHCPAYLVEAMLNKDYPFTFKATTEYGPSTDVPQVDRPKIDLSREDEVYEYPAGTGTVSTYMTQDYALGVSSNEFHCGVQTDSFHVLYRRRRPVRSQADVATVYARYIINDKKPGQYNYYGQFDAQVGDSLLWDQGRKVGIHHDNTAMMLYKPKIYGHKGVESLKLSLIFPAQYGPVEEIWLGDGKLNGPDGHSVEPCTVFVKDGPVYMAFHPLILTDCGREYAIKVEQTNDYVMVSLYNYEGPARDFPRRGFLLTGNGFVSEVRSEDEVGSFENFRDMMKDVKTSDELFTCMHWRWTYMRRTKYERDGLTMECEYSPASEGVKCVSINGSVSEAPKLKISGIDVDGLPFV</sequence>
<organism evidence="1 2">
    <name type="scientific">Mahella australiensis (strain DSM 15567 / CIP 107919 / 50-1 BON)</name>
    <dbReference type="NCBI Taxonomy" id="697281"/>
    <lineage>
        <taxon>Bacteria</taxon>
        <taxon>Bacillati</taxon>
        <taxon>Bacillota</taxon>
        <taxon>Clostridia</taxon>
        <taxon>Thermoanaerobacterales</taxon>
        <taxon>Thermoanaerobacterales Family IV. Incertae Sedis</taxon>
        <taxon>Mahella</taxon>
    </lineage>
</organism>
<keyword evidence="2" id="KW-1185">Reference proteome</keyword>
<name>F3ZX72_MAHA5</name>